<name>A0A2G9TP12_TELCI</name>
<organism evidence="1 2">
    <name type="scientific">Teladorsagia circumcincta</name>
    <name type="common">Brown stomach worm</name>
    <name type="synonym">Ostertagia circumcincta</name>
    <dbReference type="NCBI Taxonomy" id="45464"/>
    <lineage>
        <taxon>Eukaryota</taxon>
        <taxon>Metazoa</taxon>
        <taxon>Ecdysozoa</taxon>
        <taxon>Nematoda</taxon>
        <taxon>Chromadorea</taxon>
        <taxon>Rhabditida</taxon>
        <taxon>Rhabditina</taxon>
        <taxon>Rhabditomorpha</taxon>
        <taxon>Strongyloidea</taxon>
        <taxon>Trichostrongylidae</taxon>
        <taxon>Teladorsagia</taxon>
    </lineage>
</organism>
<proteinExistence type="predicted"/>
<dbReference type="SUPFAM" id="SSF54001">
    <property type="entry name" value="Cysteine proteinases"/>
    <property type="match status" value="1"/>
</dbReference>
<dbReference type="EMBL" id="KZ357006">
    <property type="protein sequence ID" value="PIO59753.1"/>
    <property type="molecule type" value="Genomic_DNA"/>
</dbReference>
<evidence type="ECO:0008006" key="3">
    <source>
        <dbReference type="Google" id="ProtNLM"/>
    </source>
</evidence>
<reference evidence="1 2" key="1">
    <citation type="submission" date="2015-09" db="EMBL/GenBank/DDBJ databases">
        <title>Draft genome of the parasitic nematode Teladorsagia circumcincta isolate WARC Sus (inbred).</title>
        <authorList>
            <person name="Mitreva M."/>
        </authorList>
    </citation>
    <scope>NUCLEOTIDE SEQUENCE [LARGE SCALE GENOMIC DNA]</scope>
    <source>
        <strain evidence="1 2">S</strain>
    </source>
</reference>
<dbReference type="InterPro" id="IPR038765">
    <property type="entry name" value="Papain-like_cys_pep_sf"/>
</dbReference>
<evidence type="ECO:0000313" key="2">
    <source>
        <dbReference type="Proteomes" id="UP000230423"/>
    </source>
</evidence>
<evidence type="ECO:0000313" key="1">
    <source>
        <dbReference type="EMBL" id="PIO59753.1"/>
    </source>
</evidence>
<gene>
    <name evidence="1" type="ORF">TELCIR_18772</name>
</gene>
<dbReference type="Gene3D" id="3.90.70.10">
    <property type="entry name" value="Cysteine proteinases"/>
    <property type="match status" value="1"/>
</dbReference>
<sequence length="108" mass="12097">MQRVTPGEVLANRKSRRKRDDLSLDIFVPAANGRASNVRLSECIKRFFAKEELDHCEQYMCSNCKDKRPSTKQLFLRVLPNCAASRVAENSGSITFDLSSVVVHHGSG</sequence>
<keyword evidence="2" id="KW-1185">Reference proteome</keyword>
<dbReference type="OrthoDB" id="5792181at2759"/>
<dbReference type="Proteomes" id="UP000230423">
    <property type="component" value="Unassembled WGS sequence"/>
</dbReference>
<accession>A0A2G9TP12</accession>
<feature type="non-terminal residue" evidence="1">
    <location>
        <position position="108"/>
    </location>
</feature>
<dbReference type="AlphaFoldDB" id="A0A2G9TP12"/>
<protein>
    <recommendedName>
        <fullName evidence="3">USP domain-containing protein</fullName>
    </recommendedName>
</protein>